<dbReference type="KEGG" id="agf:ET445_12630"/>
<dbReference type="RefSeq" id="WP_129191605.1">
    <property type="nucleotide sequence ID" value="NZ_CP035491.1"/>
</dbReference>
<dbReference type="EMBL" id="CP035491">
    <property type="protein sequence ID" value="QAY74057.1"/>
    <property type="molecule type" value="Genomic_DNA"/>
</dbReference>
<evidence type="ECO:0000313" key="2">
    <source>
        <dbReference type="EMBL" id="QAY74057.1"/>
    </source>
</evidence>
<organism evidence="2 3">
    <name type="scientific">Agromyces protaetiae</name>
    <dbReference type="NCBI Taxonomy" id="2509455"/>
    <lineage>
        <taxon>Bacteria</taxon>
        <taxon>Bacillati</taxon>
        <taxon>Actinomycetota</taxon>
        <taxon>Actinomycetes</taxon>
        <taxon>Micrococcales</taxon>
        <taxon>Microbacteriaceae</taxon>
        <taxon>Agromyces</taxon>
    </lineage>
</organism>
<gene>
    <name evidence="2" type="ORF">ET445_12630</name>
</gene>
<protein>
    <submittedName>
        <fullName evidence="2">Uncharacterized protein</fullName>
    </submittedName>
</protein>
<evidence type="ECO:0000313" key="3">
    <source>
        <dbReference type="Proteomes" id="UP000291259"/>
    </source>
</evidence>
<proteinExistence type="predicted"/>
<evidence type="ECO:0000256" key="1">
    <source>
        <dbReference type="SAM" id="MobiDB-lite"/>
    </source>
</evidence>
<name>A0A4P6FJ99_9MICO</name>
<dbReference type="OrthoDB" id="4981253at2"/>
<accession>A0A4P6FJ99</accession>
<keyword evidence="3" id="KW-1185">Reference proteome</keyword>
<dbReference type="AlphaFoldDB" id="A0A4P6FJ99"/>
<dbReference type="Proteomes" id="UP000291259">
    <property type="component" value="Chromosome"/>
</dbReference>
<sequence length="112" mass="12464">MARDAAGRPDDGNAFTHFFDRVDRALSPVFESPPGPQNEGPQQPPSADAACPVCGHPMFEHRFDNDAGNVILICPTADRLPERNESTPFNELGMPADERRLEKIRERELHAK</sequence>
<feature type="region of interest" description="Disordered" evidence="1">
    <location>
        <begin position="25"/>
        <end position="50"/>
    </location>
</feature>
<feature type="region of interest" description="Disordered" evidence="1">
    <location>
        <begin position="80"/>
        <end position="100"/>
    </location>
</feature>
<reference evidence="2 3" key="1">
    <citation type="submission" date="2019-01" db="EMBL/GenBank/DDBJ databases">
        <title>Genome sequencing of strain FW100M-8.</title>
        <authorList>
            <person name="Heo J."/>
            <person name="Kim S.-J."/>
            <person name="Kim J.-S."/>
            <person name="Hong S.-B."/>
            <person name="Kwon S.-W."/>
        </authorList>
    </citation>
    <scope>NUCLEOTIDE SEQUENCE [LARGE SCALE GENOMIC DNA]</scope>
    <source>
        <strain evidence="2 3">FW100M-8</strain>
    </source>
</reference>